<feature type="region of interest" description="Disordered" evidence="1">
    <location>
        <begin position="481"/>
        <end position="506"/>
    </location>
</feature>
<accession>A0A6A4VXY6</accession>
<evidence type="ECO:0000256" key="1">
    <source>
        <dbReference type="SAM" id="MobiDB-lite"/>
    </source>
</evidence>
<sequence length="506" mass="55076">MAATGAWLVYQWKLLHHVCKDHLVMLNPVHLSLQVHRLYGHIRICIQTGRPELEFTPLMRDPKCATFVTEEICEQLRRRAAAEDSDSGVEVEVLDTFGSPSSATVAPPTDDLAWDGDSWQQVTPTLFIFSSYVSHGSGVVTLAAAIGHPSADQLSCWVWVEGAGAAAGTVSLQRLPAEPDAPFAGWRLVCAFDGYRAPYAVGYRARSAAGRQPAVSAVGRRDWPGPRGQLGACLIPSDWASGDVDRLAEFAAFHAAVGLSRLWVYEPAPGRAVSQLLLRAAGALPTRLVRWDFPLRLETPVAQRTATDLLRRDCMVRTSGRVEHVLALNVTQLVVPRRHDTIQEMVRATEEQMRRPGAASFSLSQEWFCTDAKDGPYAHKPPELTLSSKTSLLSERTVRGAVRLVRPEAVADPVSAGAWTTPDERPPQLNPLVAAVHLYIDCGAEAAAQATAFEGAAVRFKTRLVNAPLFVSYKQIRDATLRGDPPAKTNGTHHAEPPLPLPVGGR</sequence>
<proteinExistence type="predicted"/>
<name>A0A6A4VXY6_AMPAM</name>
<dbReference type="AlphaFoldDB" id="A0A6A4VXY6"/>
<comment type="caution">
    <text evidence="2">The sequence shown here is derived from an EMBL/GenBank/DDBJ whole genome shotgun (WGS) entry which is preliminary data.</text>
</comment>
<feature type="compositionally biased region" description="Pro residues" evidence="1">
    <location>
        <begin position="497"/>
        <end position="506"/>
    </location>
</feature>
<dbReference type="EMBL" id="VIIS01001398">
    <property type="protein sequence ID" value="KAF0299045.1"/>
    <property type="molecule type" value="Genomic_DNA"/>
</dbReference>
<keyword evidence="3" id="KW-1185">Reference proteome</keyword>
<reference evidence="2 3" key="1">
    <citation type="submission" date="2019-07" db="EMBL/GenBank/DDBJ databases">
        <title>Draft genome assembly of a fouling barnacle, Amphibalanus amphitrite (Darwin, 1854): The first reference genome for Thecostraca.</title>
        <authorList>
            <person name="Kim W."/>
        </authorList>
    </citation>
    <scope>NUCLEOTIDE SEQUENCE [LARGE SCALE GENOMIC DNA]</scope>
    <source>
        <strain evidence="2">SNU_AA5</strain>
        <tissue evidence="2">Soma without cirri and trophi</tissue>
    </source>
</reference>
<dbReference type="OrthoDB" id="6433308at2759"/>
<gene>
    <name evidence="2" type="ORF">FJT64_000402</name>
</gene>
<organism evidence="2 3">
    <name type="scientific">Amphibalanus amphitrite</name>
    <name type="common">Striped barnacle</name>
    <name type="synonym">Balanus amphitrite</name>
    <dbReference type="NCBI Taxonomy" id="1232801"/>
    <lineage>
        <taxon>Eukaryota</taxon>
        <taxon>Metazoa</taxon>
        <taxon>Ecdysozoa</taxon>
        <taxon>Arthropoda</taxon>
        <taxon>Crustacea</taxon>
        <taxon>Multicrustacea</taxon>
        <taxon>Cirripedia</taxon>
        <taxon>Thoracica</taxon>
        <taxon>Thoracicalcarea</taxon>
        <taxon>Balanomorpha</taxon>
        <taxon>Balanoidea</taxon>
        <taxon>Balanidae</taxon>
        <taxon>Amphibalaninae</taxon>
        <taxon>Amphibalanus</taxon>
    </lineage>
</organism>
<evidence type="ECO:0000313" key="2">
    <source>
        <dbReference type="EMBL" id="KAF0299045.1"/>
    </source>
</evidence>
<evidence type="ECO:0008006" key="4">
    <source>
        <dbReference type="Google" id="ProtNLM"/>
    </source>
</evidence>
<protein>
    <recommendedName>
        <fullName evidence="4">Glycosyltransferase family 92 protein</fullName>
    </recommendedName>
</protein>
<evidence type="ECO:0000313" key="3">
    <source>
        <dbReference type="Proteomes" id="UP000440578"/>
    </source>
</evidence>
<dbReference type="Proteomes" id="UP000440578">
    <property type="component" value="Unassembled WGS sequence"/>
</dbReference>